<dbReference type="GO" id="GO:0046921">
    <property type="term" value="F:alpha-(1-&gt;6)-fucosyltransferase activity"/>
    <property type="evidence" value="ECO:0007669"/>
    <property type="project" value="TreeGrafter"/>
</dbReference>
<evidence type="ECO:0000313" key="6">
    <source>
        <dbReference type="Proteomes" id="UP000194236"/>
    </source>
</evidence>
<dbReference type="PROSITE" id="PS51659">
    <property type="entry name" value="GT23"/>
    <property type="match status" value="1"/>
</dbReference>
<keyword evidence="1 3" id="KW-0328">Glycosyltransferase</keyword>
<dbReference type="Pfam" id="PF19745">
    <property type="entry name" value="FUT8_N_cat"/>
    <property type="match status" value="1"/>
</dbReference>
<dbReference type="PANTHER" id="PTHR13132:SF29">
    <property type="entry name" value="ALPHA-(1,6)-FUCOSYLTRANSFERASE"/>
    <property type="match status" value="1"/>
</dbReference>
<dbReference type="PANTHER" id="PTHR13132">
    <property type="entry name" value="ALPHA- 1,6 -FUCOSYLTRANSFERASE"/>
    <property type="match status" value="1"/>
</dbReference>
<dbReference type="GO" id="GO:0006487">
    <property type="term" value="P:protein N-linked glycosylation"/>
    <property type="evidence" value="ECO:0007669"/>
    <property type="project" value="TreeGrafter"/>
</dbReference>
<evidence type="ECO:0000256" key="3">
    <source>
        <dbReference type="PROSITE-ProRule" id="PRU00992"/>
    </source>
</evidence>
<dbReference type="Gene3D" id="3.40.50.11350">
    <property type="match status" value="1"/>
</dbReference>
<feature type="domain" description="GT23" evidence="4">
    <location>
        <begin position="1"/>
        <end position="106"/>
    </location>
</feature>
<dbReference type="InterPro" id="IPR027350">
    <property type="entry name" value="GT23_dom"/>
</dbReference>
<evidence type="ECO:0000256" key="2">
    <source>
        <dbReference type="ARBA" id="ARBA00022679"/>
    </source>
</evidence>
<dbReference type="Proteomes" id="UP000194236">
    <property type="component" value="Unassembled WGS sequence"/>
</dbReference>
<sequence length="194" mass="22719">MVRRKKKRKRKIYLATDDINVWNNEIGQFIAEGYEFYGDSQISKSASPTQRDTMESFEGFIMDVLSLSNTDYLVCTFSSQVCRLAYELMQMQRTNGRDMSTHFYSLDDVYYFGGQISHRLESIMANHHHHNQQQHEFDVGDSLGIEKNLHNGHYLGDLHRFTKINRQSDNHQSLPYPTFKVIEKVDSTSFKAFE</sequence>
<organism evidence="5 6">
    <name type="scientific">Euroglyphus maynei</name>
    <name type="common">Mayne's house dust mite</name>
    <dbReference type="NCBI Taxonomy" id="6958"/>
    <lineage>
        <taxon>Eukaryota</taxon>
        <taxon>Metazoa</taxon>
        <taxon>Ecdysozoa</taxon>
        <taxon>Arthropoda</taxon>
        <taxon>Chelicerata</taxon>
        <taxon>Arachnida</taxon>
        <taxon>Acari</taxon>
        <taxon>Acariformes</taxon>
        <taxon>Sarcoptiformes</taxon>
        <taxon>Astigmata</taxon>
        <taxon>Psoroptidia</taxon>
        <taxon>Analgoidea</taxon>
        <taxon>Pyroglyphidae</taxon>
        <taxon>Pyroglyphinae</taxon>
        <taxon>Euroglyphus</taxon>
    </lineage>
</organism>
<evidence type="ECO:0000259" key="4">
    <source>
        <dbReference type="PROSITE" id="PS51659"/>
    </source>
</evidence>
<evidence type="ECO:0000256" key="1">
    <source>
        <dbReference type="ARBA" id="ARBA00022676"/>
    </source>
</evidence>
<evidence type="ECO:0000313" key="5">
    <source>
        <dbReference type="EMBL" id="OTF81833.1"/>
    </source>
</evidence>
<dbReference type="InterPro" id="IPR045573">
    <property type="entry name" value="Fut8_N_cat"/>
</dbReference>
<dbReference type="EMBL" id="MUJZ01011551">
    <property type="protein sequence ID" value="OTF81833.1"/>
    <property type="molecule type" value="Genomic_DNA"/>
</dbReference>
<dbReference type="OrthoDB" id="2014825at2759"/>
<keyword evidence="2 3" id="KW-0808">Transferase</keyword>
<name>A0A1Y3BPW2_EURMA</name>
<proteinExistence type="inferred from homology"/>
<dbReference type="AlphaFoldDB" id="A0A1Y3BPW2"/>
<comment type="caution">
    <text evidence="5">The sequence shown here is derived from an EMBL/GenBank/DDBJ whole genome shotgun (WGS) entry which is preliminary data.</text>
</comment>
<comment type="caution">
    <text evidence="3">Lacks conserved residue(s) required for the propagation of feature annotation.</text>
</comment>
<protein>
    <recommendedName>
        <fullName evidence="4">GT23 domain-containing protein</fullName>
    </recommendedName>
</protein>
<gene>
    <name evidence="5" type="ORF">BLA29_008105</name>
</gene>
<comment type="similarity">
    <text evidence="3">Belongs to the glycosyltransferase 23 family.</text>
</comment>
<keyword evidence="6" id="KW-1185">Reference proteome</keyword>
<accession>A0A1Y3BPW2</accession>
<reference evidence="5 6" key="1">
    <citation type="submission" date="2017-03" db="EMBL/GenBank/DDBJ databases">
        <title>Genome Survey of Euroglyphus maynei.</title>
        <authorList>
            <person name="Arlian L.G."/>
            <person name="Morgan M.S."/>
            <person name="Rider S.D."/>
        </authorList>
    </citation>
    <scope>NUCLEOTIDE SEQUENCE [LARGE SCALE GENOMIC DNA]</scope>
    <source>
        <strain evidence="5">Arlian Lab</strain>
        <tissue evidence="5">Whole body</tissue>
    </source>
</reference>